<evidence type="ECO:0000313" key="9">
    <source>
        <dbReference type="EMBL" id="PYE81187.1"/>
    </source>
</evidence>
<dbReference type="GO" id="GO:0042597">
    <property type="term" value="C:periplasmic space"/>
    <property type="evidence" value="ECO:0007669"/>
    <property type="project" value="InterPro"/>
</dbReference>
<evidence type="ECO:0000256" key="8">
    <source>
        <dbReference type="SAM" id="SignalP"/>
    </source>
</evidence>
<dbReference type="GO" id="GO:0005506">
    <property type="term" value="F:iron ion binding"/>
    <property type="evidence" value="ECO:0007669"/>
    <property type="project" value="InterPro"/>
</dbReference>
<dbReference type="InterPro" id="IPR010980">
    <property type="entry name" value="Cyt_c/b562"/>
</dbReference>
<dbReference type="AlphaFoldDB" id="A0A318SSU9"/>
<feature type="signal peptide" evidence="8">
    <location>
        <begin position="1"/>
        <end position="27"/>
    </location>
</feature>
<name>A0A318SSU9_9RHOB</name>
<protein>
    <submittedName>
        <fullName evidence="9">Cytochrome c556</fullName>
    </submittedName>
</protein>
<dbReference type="PIRSF" id="PIRSF000027">
    <property type="entry name" value="Cytc_c_prime"/>
    <property type="match status" value="1"/>
</dbReference>
<evidence type="ECO:0000256" key="4">
    <source>
        <dbReference type="ARBA" id="ARBA00022982"/>
    </source>
</evidence>
<evidence type="ECO:0000256" key="2">
    <source>
        <dbReference type="ARBA" id="ARBA00022617"/>
    </source>
</evidence>
<evidence type="ECO:0000256" key="3">
    <source>
        <dbReference type="ARBA" id="ARBA00022723"/>
    </source>
</evidence>
<dbReference type="GO" id="GO:0020037">
    <property type="term" value="F:heme binding"/>
    <property type="evidence" value="ECO:0007669"/>
    <property type="project" value="InterPro"/>
</dbReference>
<gene>
    <name evidence="9" type="ORF">DFP88_10830</name>
</gene>
<dbReference type="Pfam" id="PF01322">
    <property type="entry name" value="Cytochrom_C_2"/>
    <property type="match status" value="1"/>
</dbReference>
<keyword evidence="5 6" id="KW-0408">Iron</keyword>
<dbReference type="PROSITE" id="PS51257">
    <property type="entry name" value="PROKAR_LIPOPROTEIN"/>
    <property type="match status" value="1"/>
</dbReference>
<dbReference type="SUPFAM" id="SSF47175">
    <property type="entry name" value="Cytochromes"/>
    <property type="match status" value="1"/>
</dbReference>
<feature type="binding site" description="covalent" evidence="7">
    <location>
        <position position="150"/>
    </location>
    <ligand>
        <name>heme c</name>
        <dbReference type="ChEBI" id="CHEBI:61717"/>
    </ligand>
</feature>
<dbReference type="Gene3D" id="1.20.120.10">
    <property type="entry name" value="Cytochrome c/b562"/>
    <property type="match status" value="1"/>
</dbReference>
<keyword evidence="8" id="KW-0732">Signal</keyword>
<feature type="binding site" description="covalent" evidence="7">
    <location>
        <position position="153"/>
    </location>
    <ligand>
        <name>heme c</name>
        <dbReference type="ChEBI" id="CHEBI:61717"/>
    </ligand>
</feature>
<dbReference type="GO" id="GO:0009055">
    <property type="term" value="F:electron transfer activity"/>
    <property type="evidence" value="ECO:0007669"/>
    <property type="project" value="InterPro"/>
</dbReference>
<evidence type="ECO:0000313" key="10">
    <source>
        <dbReference type="Proteomes" id="UP000248311"/>
    </source>
</evidence>
<keyword evidence="2 7" id="KW-0349">Heme</keyword>
<comment type="caution">
    <text evidence="9">The sequence shown here is derived from an EMBL/GenBank/DDBJ whole genome shotgun (WGS) entry which is preliminary data.</text>
</comment>
<comment type="PTM">
    <text evidence="7">Binds 1 heme group per subunit.</text>
</comment>
<dbReference type="PROSITE" id="PS51009">
    <property type="entry name" value="CYTCII"/>
    <property type="match status" value="1"/>
</dbReference>
<dbReference type="OrthoDB" id="7596534at2"/>
<keyword evidence="3 6" id="KW-0479">Metal-binding</keyword>
<evidence type="ECO:0000256" key="5">
    <source>
        <dbReference type="ARBA" id="ARBA00023004"/>
    </source>
</evidence>
<evidence type="ECO:0000256" key="1">
    <source>
        <dbReference type="ARBA" id="ARBA00022448"/>
    </source>
</evidence>
<dbReference type="RefSeq" id="WP_110815577.1">
    <property type="nucleotide sequence ID" value="NZ_QJTE01000008.1"/>
</dbReference>
<sequence>MFATPLRRTGLAAGLVLSCLAALPAAAQDEPLTPEAAHEAREEHMKMLGQNLGVIGRMAQGEVDYDAEAAQEAADALVEISGMDMEAWLVEGSDSESLEDSRALPIIWDETEDYLAQWEDLHQAALAMQEVAGTDLAALQGAMGPLGQSCGGCHRTYRASE</sequence>
<accession>A0A318SSU9</accession>
<reference evidence="9 10" key="1">
    <citation type="submission" date="2018-06" db="EMBL/GenBank/DDBJ databases">
        <title>Genomic Encyclopedia of Type Strains, Phase III (KMG-III): the genomes of soil and plant-associated and newly described type strains.</title>
        <authorList>
            <person name="Whitman W."/>
        </authorList>
    </citation>
    <scope>NUCLEOTIDE SEQUENCE [LARGE SCALE GENOMIC DNA]</scope>
    <source>
        <strain evidence="9 10">CECT 9025</strain>
    </source>
</reference>
<keyword evidence="1" id="KW-0813">Transport</keyword>
<feature type="chain" id="PRO_5016466922" evidence="8">
    <location>
        <begin position="28"/>
        <end position="161"/>
    </location>
</feature>
<dbReference type="EMBL" id="QJTE01000008">
    <property type="protein sequence ID" value="PYE81187.1"/>
    <property type="molecule type" value="Genomic_DNA"/>
</dbReference>
<organism evidence="9 10">
    <name type="scientific">Pseudoroseicyclus aestuarii</name>
    <dbReference type="NCBI Taxonomy" id="1795041"/>
    <lineage>
        <taxon>Bacteria</taxon>
        <taxon>Pseudomonadati</taxon>
        <taxon>Pseudomonadota</taxon>
        <taxon>Alphaproteobacteria</taxon>
        <taxon>Rhodobacterales</taxon>
        <taxon>Paracoccaceae</taxon>
        <taxon>Pseudoroseicyclus</taxon>
    </lineage>
</organism>
<dbReference type="InterPro" id="IPR012127">
    <property type="entry name" value="Cyt_c_prime"/>
</dbReference>
<evidence type="ECO:0000256" key="7">
    <source>
        <dbReference type="PIRSR" id="PIRSR000027-2"/>
    </source>
</evidence>
<dbReference type="GO" id="GO:0022900">
    <property type="term" value="P:electron transport chain"/>
    <property type="evidence" value="ECO:0007669"/>
    <property type="project" value="InterPro"/>
</dbReference>
<keyword evidence="10" id="KW-1185">Reference proteome</keyword>
<keyword evidence="4" id="KW-0249">Electron transport</keyword>
<dbReference type="InterPro" id="IPR002321">
    <property type="entry name" value="Cyt_c_II"/>
</dbReference>
<feature type="binding site" description="axial binding residue" evidence="6">
    <location>
        <position position="154"/>
    </location>
    <ligand>
        <name>heme c</name>
        <dbReference type="ChEBI" id="CHEBI:61717"/>
    </ligand>
    <ligandPart>
        <name>Fe</name>
        <dbReference type="ChEBI" id="CHEBI:18248"/>
    </ligandPart>
</feature>
<evidence type="ECO:0000256" key="6">
    <source>
        <dbReference type="PIRSR" id="PIRSR000027-1"/>
    </source>
</evidence>
<proteinExistence type="predicted"/>
<dbReference type="Proteomes" id="UP000248311">
    <property type="component" value="Unassembled WGS sequence"/>
</dbReference>